<dbReference type="PANTHER" id="PTHR31662:SF8">
    <property type="entry name" value="EXPRESSED PROTEIN"/>
    <property type="match status" value="1"/>
</dbReference>
<gene>
    <name evidence="4" type="primary">LOC125550377</name>
</gene>
<evidence type="ECO:0000313" key="4">
    <source>
        <dbReference type="EnsemblPlants" id="TuG1812G0400000396.01.T01.cds392474"/>
    </source>
</evidence>
<name>A0A8R7PZE6_TRIUA</name>
<dbReference type="InterPro" id="IPR007592">
    <property type="entry name" value="GEBP"/>
</dbReference>
<keyword evidence="5" id="KW-1185">Reference proteome</keyword>
<dbReference type="GO" id="GO:0006355">
    <property type="term" value="P:regulation of DNA-templated transcription"/>
    <property type="evidence" value="ECO:0007669"/>
    <property type="project" value="InterPro"/>
</dbReference>
<dbReference type="PANTHER" id="PTHR31662">
    <property type="entry name" value="BNAANNG10740D PROTEIN-RELATED"/>
    <property type="match status" value="1"/>
</dbReference>
<feature type="region of interest" description="Disordered" evidence="2">
    <location>
        <begin position="1"/>
        <end position="75"/>
    </location>
</feature>
<dbReference type="EnsemblPlants" id="TuG1812G0400000396.01.T01">
    <property type="protein sequence ID" value="TuG1812G0400000396.01.T01.cds392474"/>
    <property type="gene ID" value="TuG1812G0400000396.01"/>
</dbReference>
<evidence type="ECO:0000259" key="3">
    <source>
        <dbReference type="Pfam" id="PF04504"/>
    </source>
</evidence>
<evidence type="ECO:0000313" key="5">
    <source>
        <dbReference type="Proteomes" id="UP000015106"/>
    </source>
</evidence>
<feature type="domain" description="Glabrous enhancer-binding protein-like DBD" evidence="3">
    <location>
        <begin position="76"/>
        <end position="169"/>
    </location>
</feature>
<dbReference type="GeneID" id="125550377"/>
<evidence type="ECO:0000256" key="1">
    <source>
        <dbReference type="ARBA" id="ARBA00010820"/>
    </source>
</evidence>
<accession>A0A8R7PZE6</accession>
<reference evidence="5" key="1">
    <citation type="journal article" date="2013" name="Nature">
        <title>Draft genome of the wheat A-genome progenitor Triticum urartu.</title>
        <authorList>
            <person name="Ling H.Q."/>
            <person name="Zhao S."/>
            <person name="Liu D."/>
            <person name="Wang J."/>
            <person name="Sun H."/>
            <person name="Zhang C."/>
            <person name="Fan H."/>
            <person name="Li D."/>
            <person name="Dong L."/>
            <person name="Tao Y."/>
            <person name="Gao C."/>
            <person name="Wu H."/>
            <person name="Li Y."/>
            <person name="Cui Y."/>
            <person name="Guo X."/>
            <person name="Zheng S."/>
            <person name="Wang B."/>
            <person name="Yu K."/>
            <person name="Liang Q."/>
            <person name="Yang W."/>
            <person name="Lou X."/>
            <person name="Chen J."/>
            <person name="Feng M."/>
            <person name="Jian J."/>
            <person name="Zhang X."/>
            <person name="Luo G."/>
            <person name="Jiang Y."/>
            <person name="Liu J."/>
            <person name="Wang Z."/>
            <person name="Sha Y."/>
            <person name="Zhang B."/>
            <person name="Wu H."/>
            <person name="Tang D."/>
            <person name="Shen Q."/>
            <person name="Xue P."/>
            <person name="Zou S."/>
            <person name="Wang X."/>
            <person name="Liu X."/>
            <person name="Wang F."/>
            <person name="Yang Y."/>
            <person name="An X."/>
            <person name="Dong Z."/>
            <person name="Zhang K."/>
            <person name="Zhang X."/>
            <person name="Luo M.C."/>
            <person name="Dvorak J."/>
            <person name="Tong Y."/>
            <person name="Wang J."/>
            <person name="Yang H."/>
            <person name="Li Z."/>
            <person name="Wang D."/>
            <person name="Zhang A."/>
            <person name="Wang J."/>
        </authorList>
    </citation>
    <scope>NUCLEOTIDE SEQUENCE</scope>
    <source>
        <strain evidence="5">cv. G1812</strain>
    </source>
</reference>
<dbReference type="GO" id="GO:0005634">
    <property type="term" value="C:nucleus"/>
    <property type="evidence" value="ECO:0007669"/>
    <property type="project" value="TreeGrafter"/>
</dbReference>
<sequence>MASDQTLPLPPPPLLPSNPNQIPTPTPTAPHPTPSPSPASAARKLPIKRRSPPRPSSSPSSSAGAASSGQNPPFKFQRIWSESDELRFLQGLLGCGAQGLVFPRDLNVFYDRFSESMPQPYTRSQLSEKLRRLKNKHRNVSSRVARGLDPARLAPHDRDVLHLCSRLWDPANAATSPFAAAAAPAGSSGNKRRRSNPAVVPLDVPAPSGDSNSHGYNGIGSSTPGAAFPDDNGAEDVMYLEQESGHHLYFDEGAAFVADGNLDGITLDGIALDQAETMAVLTDVGDNGVVAGDDGVVGNDAAPQNAVNNGGNPQNAMNNGGTGQNGNCNVLLPRSSEHRMASAVLDVFEECLREAKADGIVNGGNAQESELARRWRAQRIDELDVLSRRLRLIIEDATAAGH</sequence>
<evidence type="ECO:0000256" key="2">
    <source>
        <dbReference type="SAM" id="MobiDB-lite"/>
    </source>
</evidence>
<feature type="region of interest" description="Disordered" evidence="2">
    <location>
        <begin position="181"/>
        <end position="212"/>
    </location>
</feature>
<reference evidence="4" key="3">
    <citation type="submission" date="2022-06" db="UniProtKB">
        <authorList>
            <consortium name="EnsemblPlants"/>
        </authorList>
    </citation>
    <scope>IDENTIFICATION</scope>
</reference>
<dbReference type="Pfam" id="PF04504">
    <property type="entry name" value="GeBP-like_DBD"/>
    <property type="match status" value="1"/>
</dbReference>
<dbReference type="Gramene" id="TuG1812G0400000396.01.T01">
    <property type="protein sequence ID" value="TuG1812G0400000396.01.T01.cds392474"/>
    <property type="gene ID" value="TuG1812G0400000396.01"/>
</dbReference>
<feature type="compositionally biased region" description="Low complexity" evidence="2">
    <location>
        <begin position="57"/>
        <end position="69"/>
    </location>
</feature>
<dbReference type="OrthoDB" id="1885109at2759"/>
<proteinExistence type="inferred from homology"/>
<dbReference type="InterPro" id="IPR053932">
    <property type="entry name" value="GeBP-like_DBD"/>
</dbReference>
<reference evidence="4" key="2">
    <citation type="submission" date="2018-03" db="EMBL/GenBank/DDBJ databases">
        <title>The Triticum urartu genome reveals the dynamic nature of wheat genome evolution.</title>
        <authorList>
            <person name="Ling H."/>
            <person name="Ma B."/>
            <person name="Shi X."/>
            <person name="Liu H."/>
            <person name="Dong L."/>
            <person name="Sun H."/>
            <person name="Cao Y."/>
            <person name="Gao Q."/>
            <person name="Zheng S."/>
            <person name="Li Y."/>
            <person name="Yu Y."/>
            <person name="Du H."/>
            <person name="Qi M."/>
            <person name="Li Y."/>
            <person name="Yu H."/>
            <person name="Cui Y."/>
            <person name="Wang N."/>
            <person name="Chen C."/>
            <person name="Wu H."/>
            <person name="Zhao Y."/>
            <person name="Zhang J."/>
            <person name="Li Y."/>
            <person name="Zhou W."/>
            <person name="Zhang B."/>
            <person name="Hu W."/>
            <person name="Eijk M."/>
            <person name="Tang J."/>
            <person name="Witsenboer H."/>
            <person name="Zhao S."/>
            <person name="Li Z."/>
            <person name="Zhang A."/>
            <person name="Wang D."/>
            <person name="Liang C."/>
        </authorList>
    </citation>
    <scope>NUCLEOTIDE SEQUENCE [LARGE SCALE GENOMIC DNA]</scope>
    <source>
        <strain evidence="4">cv. G1812</strain>
    </source>
</reference>
<dbReference type="AlphaFoldDB" id="A0A8R7PZE6"/>
<feature type="compositionally biased region" description="Pro residues" evidence="2">
    <location>
        <begin position="8"/>
        <end position="37"/>
    </location>
</feature>
<dbReference type="Proteomes" id="UP000015106">
    <property type="component" value="Chromosome 4"/>
</dbReference>
<dbReference type="KEGG" id="tua:125550377"/>
<organism evidence="4 5">
    <name type="scientific">Triticum urartu</name>
    <name type="common">Red wild einkorn</name>
    <name type="synonym">Crithodium urartu</name>
    <dbReference type="NCBI Taxonomy" id="4572"/>
    <lineage>
        <taxon>Eukaryota</taxon>
        <taxon>Viridiplantae</taxon>
        <taxon>Streptophyta</taxon>
        <taxon>Embryophyta</taxon>
        <taxon>Tracheophyta</taxon>
        <taxon>Spermatophyta</taxon>
        <taxon>Magnoliopsida</taxon>
        <taxon>Liliopsida</taxon>
        <taxon>Poales</taxon>
        <taxon>Poaceae</taxon>
        <taxon>BOP clade</taxon>
        <taxon>Pooideae</taxon>
        <taxon>Triticodae</taxon>
        <taxon>Triticeae</taxon>
        <taxon>Triticinae</taxon>
        <taxon>Triticum</taxon>
    </lineage>
</organism>
<dbReference type="RefSeq" id="XP_048569318.1">
    <property type="nucleotide sequence ID" value="XM_048713361.1"/>
</dbReference>
<comment type="similarity">
    <text evidence="1">Belongs to the GeBP family.</text>
</comment>
<protein>
    <recommendedName>
        <fullName evidence="3">Glabrous enhancer-binding protein-like DBD domain-containing protein</fullName>
    </recommendedName>
</protein>